<dbReference type="AlphaFoldDB" id="A0A510HNC0"/>
<dbReference type="EMBL" id="AP019791">
    <property type="protein sequence ID" value="BBL80905.1"/>
    <property type="molecule type" value="Genomic_DNA"/>
</dbReference>
<sequence>MPGRHRTADERAKATAIGFALAGLYLHVERGFTGRQVQHVHTLMARRRRAWPSFVLPRDRGRVNVEHVMTRPPGPARDRAIEAWCASVWGAFGGNRDAVVGLLESCGIG</sequence>
<dbReference type="OrthoDB" id="158614at2"/>
<reference evidence="1" key="1">
    <citation type="journal article" date="2019" name="Microbiol. Resour. Announc.">
        <title>Complete Genome Sequence of Rubrobacter xylanophilus Strain AA3-22, Isolated from Arima Onsen in Japan.</title>
        <authorList>
            <person name="Tomariguchi N."/>
            <person name="Miyazaki K."/>
        </authorList>
    </citation>
    <scope>NUCLEOTIDE SEQUENCE [LARGE SCALE GENOMIC DNA]</scope>
    <source>
        <strain evidence="1">AA3-22</strain>
    </source>
</reference>
<accession>A0A510HNC0</accession>
<evidence type="ECO:0000313" key="2">
    <source>
        <dbReference type="Proteomes" id="UP000318065"/>
    </source>
</evidence>
<dbReference type="InterPro" id="IPR045990">
    <property type="entry name" value="DUF5946"/>
</dbReference>
<protein>
    <submittedName>
        <fullName evidence="1">Uncharacterized protein</fullName>
    </submittedName>
</protein>
<dbReference type="Proteomes" id="UP000318065">
    <property type="component" value="Chromosome"/>
</dbReference>
<name>A0A510HNC0_9ACTN</name>
<evidence type="ECO:0000313" key="1">
    <source>
        <dbReference type="EMBL" id="BBL80905.1"/>
    </source>
</evidence>
<gene>
    <name evidence="1" type="ORF">RxyAA322_27590</name>
</gene>
<dbReference type="Pfam" id="PF19371">
    <property type="entry name" value="DUF5946"/>
    <property type="match status" value="1"/>
</dbReference>
<proteinExistence type="predicted"/>
<organism evidence="1 2">
    <name type="scientific">Rubrobacter xylanophilus</name>
    <dbReference type="NCBI Taxonomy" id="49319"/>
    <lineage>
        <taxon>Bacteria</taxon>
        <taxon>Bacillati</taxon>
        <taxon>Actinomycetota</taxon>
        <taxon>Rubrobacteria</taxon>
        <taxon>Rubrobacterales</taxon>
        <taxon>Rubrobacteraceae</taxon>
        <taxon>Rubrobacter</taxon>
    </lineage>
</organism>
<dbReference type="RefSeq" id="WP_143528860.1">
    <property type="nucleotide sequence ID" value="NZ_AP019791.1"/>
</dbReference>
<keyword evidence="2" id="KW-1185">Reference proteome</keyword>